<dbReference type="EMBL" id="ONZQ02000002">
    <property type="protein sequence ID" value="SPN99053.1"/>
    <property type="molecule type" value="Genomic_DNA"/>
</dbReference>
<accession>A0AAE8MRX3</accession>
<dbReference type="FunFam" id="3.20.20.190:FF:000039">
    <property type="entry name" value="Phosphoinositide phospholipase C"/>
    <property type="match status" value="1"/>
</dbReference>
<feature type="compositionally biased region" description="Basic residues" evidence="8">
    <location>
        <begin position="313"/>
        <end position="322"/>
    </location>
</feature>
<sequence>MSESSNPASRFGNLNLDNLNLDKLNLDKLKNFDKLNLQKLNPLSKRKPIDEDDEGDKMDPAAIAGGGHVLSNAAAEAVSHLRVSKALEAFLADHAVPKINAKDPTPEVRALLSRPHLKIPAVDRSHTLDQYFVSSSHNTYLTAHQLYGTSSVDGYRSTLEAGFRCVEIDAWDHDDNKEEPKVTHGYTLVSNIPFRHVCEVVREVVDKEAKETSEQGGHHPAPILISLENHCDAHGQMRLVEIMKEVLGHRLLSEPILKDGNGVDYDTAKHVRLSDMGGKVAVIVEYHLPDEHPDSDSSSSSDDSDEEEDKSARKNYKDKKHTAPPTIIIPELAALGVYAQSVKPGNNSWFDPGELIGAPHHHLINVSESGLRSHMPSENSKIVKHNAQHLMRVFPKGTRISSRNLKPTPFWGIGAQICALNWQSFDASMQINEAMFVGTDGYVLKPAGLRTGGNGRPTTGGRKKLRLHVAGATDVPTDKDPKDIRPYLTCVLVHPDDLEGDLPKRKTAPYKQHKLEFLHRGENPPPTDPLWDETLEWEYEDSELVFLRMLIKSDDRFSNNPILGVSAVKVMNLVKNEWRFITMLDLRGKQTNCTLLVKFEVSDA</sequence>
<dbReference type="Pfam" id="PF00388">
    <property type="entry name" value="PI-PLC-X"/>
    <property type="match status" value="1"/>
</dbReference>
<dbReference type="GO" id="GO:0004435">
    <property type="term" value="F:phosphatidylinositol-4,5-bisphosphate phospholipase C activity"/>
    <property type="evidence" value="ECO:0007669"/>
    <property type="project" value="UniProtKB-EC"/>
</dbReference>
<dbReference type="EC" id="3.1.4.11" evidence="7"/>
<evidence type="ECO:0000259" key="10">
    <source>
        <dbReference type="PROSITE" id="PS50008"/>
    </source>
</evidence>
<dbReference type="Gene3D" id="3.20.20.190">
    <property type="entry name" value="Phosphatidylinositol (PI) phosphodiesterase"/>
    <property type="match status" value="1"/>
</dbReference>
<gene>
    <name evidence="11" type="ORF">DNG_02092</name>
</gene>
<dbReference type="InterPro" id="IPR000909">
    <property type="entry name" value="PLipase_C_PInositol-sp_X_dom"/>
</dbReference>
<keyword evidence="4 7" id="KW-0443">Lipid metabolism</keyword>
<dbReference type="PANTHER" id="PTHR10336">
    <property type="entry name" value="PHOSPHOINOSITIDE-SPECIFIC PHOSPHOLIPASE C FAMILY PROTEIN"/>
    <property type="match status" value="1"/>
</dbReference>
<organism evidence="11 12">
    <name type="scientific">Cephalotrichum gorgonifer</name>
    <dbReference type="NCBI Taxonomy" id="2041049"/>
    <lineage>
        <taxon>Eukaryota</taxon>
        <taxon>Fungi</taxon>
        <taxon>Dikarya</taxon>
        <taxon>Ascomycota</taxon>
        <taxon>Pezizomycotina</taxon>
        <taxon>Sordariomycetes</taxon>
        <taxon>Hypocreomycetidae</taxon>
        <taxon>Microascales</taxon>
        <taxon>Microascaceae</taxon>
        <taxon>Cephalotrichum</taxon>
    </lineage>
</organism>
<dbReference type="InterPro" id="IPR001192">
    <property type="entry name" value="PI-PLC_fam"/>
</dbReference>
<dbReference type="Pfam" id="PF00168">
    <property type="entry name" value="C2"/>
    <property type="match status" value="1"/>
</dbReference>
<feature type="domain" description="PI-PLC Y-box" evidence="10">
    <location>
        <begin position="332"/>
        <end position="450"/>
    </location>
</feature>
<comment type="caution">
    <text evidence="11">The sequence shown here is derived from an EMBL/GenBank/DDBJ whole genome shotgun (WGS) entry which is preliminary data.</text>
</comment>
<protein>
    <recommendedName>
        <fullName evidence="7">Phosphoinositide phospholipase C</fullName>
        <ecNumber evidence="7">3.1.4.11</ecNumber>
    </recommendedName>
</protein>
<evidence type="ECO:0000256" key="7">
    <source>
        <dbReference type="RuleBase" id="RU361133"/>
    </source>
</evidence>
<evidence type="ECO:0000256" key="6">
    <source>
        <dbReference type="ARBA" id="ARBA00059664"/>
    </source>
</evidence>
<proteinExistence type="predicted"/>
<comment type="catalytic activity">
    <reaction evidence="1 7">
        <text>a 1,2-diacyl-sn-glycero-3-phospho-(1D-myo-inositol-4,5-bisphosphate) + H2O = 1D-myo-inositol 1,4,5-trisphosphate + a 1,2-diacyl-sn-glycerol + H(+)</text>
        <dbReference type="Rhea" id="RHEA:33179"/>
        <dbReference type="ChEBI" id="CHEBI:15377"/>
        <dbReference type="ChEBI" id="CHEBI:15378"/>
        <dbReference type="ChEBI" id="CHEBI:17815"/>
        <dbReference type="ChEBI" id="CHEBI:58456"/>
        <dbReference type="ChEBI" id="CHEBI:203600"/>
        <dbReference type="EC" id="3.1.4.11"/>
    </reaction>
</comment>
<dbReference type="GO" id="GO:0016042">
    <property type="term" value="P:lipid catabolic process"/>
    <property type="evidence" value="ECO:0007669"/>
    <property type="project" value="UniProtKB-KW"/>
</dbReference>
<keyword evidence="2 7" id="KW-0378">Hydrolase</keyword>
<evidence type="ECO:0000256" key="4">
    <source>
        <dbReference type="ARBA" id="ARBA00023098"/>
    </source>
</evidence>
<dbReference type="PROSITE" id="PS50008">
    <property type="entry name" value="PIPLC_Y_DOMAIN"/>
    <property type="match status" value="1"/>
</dbReference>
<evidence type="ECO:0000256" key="1">
    <source>
        <dbReference type="ARBA" id="ARBA00001195"/>
    </source>
</evidence>
<name>A0AAE8MRX3_9PEZI</name>
<dbReference type="PRINTS" id="PR00390">
    <property type="entry name" value="PHPHLIPASEC"/>
</dbReference>
<dbReference type="Gene3D" id="2.60.40.150">
    <property type="entry name" value="C2 domain"/>
    <property type="match status" value="1"/>
</dbReference>
<evidence type="ECO:0000313" key="11">
    <source>
        <dbReference type="EMBL" id="SPN99053.1"/>
    </source>
</evidence>
<dbReference type="SMART" id="SM00149">
    <property type="entry name" value="PLCYc"/>
    <property type="match status" value="1"/>
</dbReference>
<dbReference type="AlphaFoldDB" id="A0AAE8MRX3"/>
<feature type="region of interest" description="Disordered" evidence="8">
    <location>
        <begin position="289"/>
        <end position="322"/>
    </location>
</feature>
<dbReference type="SUPFAM" id="SSF51695">
    <property type="entry name" value="PLC-like phosphodiesterases"/>
    <property type="match status" value="1"/>
</dbReference>
<keyword evidence="12" id="KW-1185">Reference proteome</keyword>
<keyword evidence="3 7" id="KW-0442">Lipid degradation</keyword>
<evidence type="ECO:0000256" key="8">
    <source>
        <dbReference type="SAM" id="MobiDB-lite"/>
    </source>
</evidence>
<dbReference type="GO" id="GO:0048015">
    <property type="term" value="P:phosphatidylinositol-mediated signaling"/>
    <property type="evidence" value="ECO:0007669"/>
    <property type="project" value="TreeGrafter"/>
</dbReference>
<dbReference type="InterPro" id="IPR035892">
    <property type="entry name" value="C2_domain_sf"/>
</dbReference>
<dbReference type="InterPro" id="IPR001711">
    <property type="entry name" value="PLipase_C_Pinositol-sp_Y"/>
</dbReference>
<dbReference type="Pfam" id="PF00387">
    <property type="entry name" value="PI-PLC-Y"/>
    <property type="match status" value="1"/>
</dbReference>
<evidence type="ECO:0000313" key="12">
    <source>
        <dbReference type="Proteomes" id="UP001187682"/>
    </source>
</evidence>
<dbReference type="GO" id="GO:0051209">
    <property type="term" value="P:release of sequestered calcium ion into cytosol"/>
    <property type="evidence" value="ECO:0007669"/>
    <property type="project" value="TreeGrafter"/>
</dbReference>
<dbReference type="SUPFAM" id="SSF49562">
    <property type="entry name" value="C2 domain (Calcium/lipid-binding domain, CaLB)"/>
    <property type="match status" value="1"/>
</dbReference>
<dbReference type="CDD" id="cd08598">
    <property type="entry name" value="PI-PLC1c_yeast"/>
    <property type="match status" value="1"/>
</dbReference>
<dbReference type="InterPro" id="IPR017946">
    <property type="entry name" value="PLC-like_Pdiesterase_TIM-brl"/>
</dbReference>
<evidence type="ECO:0000259" key="9">
    <source>
        <dbReference type="PROSITE" id="PS50004"/>
    </source>
</evidence>
<dbReference type="PANTHER" id="PTHR10336:SF169">
    <property type="entry name" value="PHOSPHOINOSITIDE PHOSPHOLIPASE C"/>
    <property type="match status" value="1"/>
</dbReference>
<dbReference type="PROSITE" id="PS50007">
    <property type="entry name" value="PIPLC_X_DOMAIN"/>
    <property type="match status" value="1"/>
</dbReference>
<dbReference type="PROSITE" id="PS50004">
    <property type="entry name" value="C2"/>
    <property type="match status" value="1"/>
</dbReference>
<evidence type="ECO:0000256" key="3">
    <source>
        <dbReference type="ARBA" id="ARBA00022963"/>
    </source>
</evidence>
<reference evidence="11" key="1">
    <citation type="submission" date="2018-03" db="EMBL/GenBank/DDBJ databases">
        <authorList>
            <person name="Guldener U."/>
        </authorList>
    </citation>
    <scope>NUCLEOTIDE SEQUENCE</scope>
</reference>
<feature type="domain" description="C2" evidence="9">
    <location>
        <begin position="445"/>
        <end position="583"/>
    </location>
</feature>
<comment type="function">
    <text evidence="6">The production of the second messenger molecules diacylglycerol (DAG) and inositol 1,4,5-trisphosphate (IP3) is mediated by activated phosphatidylinositol-specific phospholipase C enzymes.</text>
</comment>
<evidence type="ECO:0000256" key="2">
    <source>
        <dbReference type="ARBA" id="ARBA00022801"/>
    </source>
</evidence>
<dbReference type="InterPro" id="IPR000008">
    <property type="entry name" value="C2_dom"/>
</dbReference>
<keyword evidence="5" id="KW-0807">Transducer</keyword>
<dbReference type="Proteomes" id="UP001187682">
    <property type="component" value="Unassembled WGS sequence"/>
</dbReference>
<evidence type="ECO:0000256" key="5">
    <source>
        <dbReference type="ARBA" id="ARBA00023224"/>
    </source>
</evidence>
<dbReference type="SMART" id="SM00148">
    <property type="entry name" value="PLCXc"/>
    <property type="match status" value="1"/>
</dbReference>